<dbReference type="Gene3D" id="2.60.120.330">
    <property type="entry name" value="B-lactam Antibiotic, Isopenicillin N Synthase, Chain"/>
    <property type="match status" value="1"/>
</dbReference>
<organism evidence="5 6">
    <name type="scientific">Brevundimonas abyssalis TAR-001</name>
    <dbReference type="NCBI Taxonomy" id="1391729"/>
    <lineage>
        <taxon>Bacteria</taxon>
        <taxon>Pseudomonadati</taxon>
        <taxon>Pseudomonadota</taxon>
        <taxon>Alphaproteobacteria</taxon>
        <taxon>Caulobacterales</taxon>
        <taxon>Caulobacteraceae</taxon>
        <taxon>Brevundimonas</taxon>
    </lineage>
</organism>
<dbReference type="RefSeq" id="WP_021698285.1">
    <property type="nucleotide sequence ID" value="NZ_BATC01000057.1"/>
</dbReference>
<accession>A0A8E0TTE1</accession>
<evidence type="ECO:0000313" key="6">
    <source>
        <dbReference type="Proteomes" id="UP000016569"/>
    </source>
</evidence>
<dbReference type="EMBL" id="BATC01000057">
    <property type="protein sequence ID" value="GAD60191.1"/>
    <property type="molecule type" value="Genomic_DNA"/>
</dbReference>
<dbReference type="InterPro" id="IPR007803">
    <property type="entry name" value="Asp/Arg/Pro-Hydrxlase"/>
</dbReference>
<protein>
    <submittedName>
        <fullName evidence="5">Aspartyl/asparaginyl beta-hydroxylase</fullName>
    </submittedName>
</protein>
<dbReference type="InterPro" id="IPR027443">
    <property type="entry name" value="IPNS-like_sf"/>
</dbReference>
<dbReference type="Pfam" id="PF05118">
    <property type="entry name" value="Asp_Arg_Hydrox"/>
    <property type="match status" value="1"/>
</dbReference>
<comment type="caution">
    <text evidence="5">The sequence shown here is derived from an EMBL/GenBank/DDBJ whole genome shotgun (WGS) entry which is preliminary data.</text>
</comment>
<evidence type="ECO:0000256" key="2">
    <source>
        <dbReference type="ARBA" id="ARBA00022964"/>
    </source>
</evidence>
<feature type="domain" description="Aspartyl/asparaginy/proline hydroxylase" evidence="4">
    <location>
        <begin position="237"/>
        <end position="346"/>
    </location>
</feature>
<sequence length="355" mass="38517">MFQQGPPASDPIQQANQALAGRDVAGALALLDHADAGGFTVASGMTRALALRLGGDLPGAVAVLDRVLAVDPYEFMALLSKGAILEMMGKPRLAVGVYRNALKIAPPESRCPPQLVAQIGKARDLVAAEAARLRDHLRDAVADLRGQCGSEDGDRFDESLDVFAGFSPPVRQEPLLLNYARLPAISFYDRGHFPWLERLEAGTDMIVAELKAFLADPGEAFAPYIAFPKGVPVNQWEDLNHSQDWSAAFLWKDGVKQEGACDRCPGTTALLESLPMAMQDGYAPTVTFSALKPRTRIPPHTGSSNIRLLTHLPLILPGPARFRVGNTTRDWEMGRAWVFDDTIEHEPGTTRTRCG</sequence>
<evidence type="ECO:0000259" key="4">
    <source>
        <dbReference type="Pfam" id="PF05118"/>
    </source>
</evidence>
<dbReference type="InterPro" id="IPR051821">
    <property type="entry name" value="Asp/Asn_beta-hydroxylase"/>
</dbReference>
<evidence type="ECO:0000313" key="5">
    <source>
        <dbReference type="EMBL" id="GAD60191.1"/>
    </source>
</evidence>
<dbReference type="GO" id="GO:0016020">
    <property type="term" value="C:membrane"/>
    <property type="evidence" value="ECO:0007669"/>
    <property type="project" value="TreeGrafter"/>
</dbReference>
<dbReference type="InterPro" id="IPR011990">
    <property type="entry name" value="TPR-like_helical_dom_sf"/>
</dbReference>
<dbReference type="GO" id="GO:0051213">
    <property type="term" value="F:dioxygenase activity"/>
    <property type="evidence" value="ECO:0007669"/>
    <property type="project" value="UniProtKB-KW"/>
</dbReference>
<dbReference type="SUPFAM" id="SSF51197">
    <property type="entry name" value="Clavaminate synthase-like"/>
    <property type="match status" value="1"/>
</dbReference>
<keyword evidence="6" id="KW-1185">Reference proteome</keyword>
<evidence type="ECO:0000256" key="1">
    <source>
        <dbReference type="ARBA" id="ARBA00007730"/>
    </source>
</evidence>
<gene>
    <name evidence="5" type="ORF">MBEBAB_2441</name>
</gene>
<dbReference type="Proteomes" id="UP000016569">
    <property type="component" value="Unassembled WGS sequence"/>
</dbReference>
<dbReference type="PANTHER" id="PTHR46332">
    <property type="entry name" value="ASPARTATE BETA-HYDROXYLASE DOMAIN-CONTAINING PROTEIN 2"/>
    <property type="match status" value="1"/>
</dbReference>
<dbReference type="SUPFAM" id="SSF48452">
    <property type="entry name" value="TPR-like"/>
    <property type="match status" value="1"/>
</dbReference>
<reference evidence="6" key="1">
    <citation type="journal article" date="2013" name="Genome Announc.">
        <title>Draft Genome Sequence of the Dimorphic Prosthecate Bacterium Brevundimonas abyssalis TAR-001T.</title>
        <authorList>
            <person name="Tsubouchi T."/>
            <person name="Nishi S."/>
            <person name="Usui K."/>
            <person name="Shimane Y."/>
            <person name="Takaki Y."/>
            <person name="Maruyama T."/>
            <person name="Hatada Y."/>
        </authorList>
    </citation>
    <scope>NUCLEOTIDE SEQUENCE [LARGE SCALE GENOMIC DNA]</scope>
    <source>
        <strain evidence="6">TAR-001</strain>
    </source>
</reference>
<name>A0A8E0TTE1_9CAUL</name>
<dbReference type="Gene3D" id="1.25.40.10">
    <property type="entry name" value="Tetratricopeptide repeat domain"/>
    <property type="match status" value="1"/>
</dbReference>
<keyword evidence="2" id="KW-0223">Dioxygenase</keyword>
<comment type="similarity">
    <text evidence="1">Belongs to the aspartyl/asparaginyl beta-hydroxylase family.</text>
</comment>
<evidence type="ECO:0000256" key="3">
    <source>
        <dbReference type="ARBA" id="ARBA00023002"/>
    </source>
</evidence>
<proteinExistence type="inferred from homology"/>
<dbReference type="AlphaFoldDB" id="A0A8E0TTE1"/>
<keyword evidence="3" id="KW-0560">Oxidoreductase</keyword>
<dbReference type="PANTHER" id="PTHR46332:SF5">
    <property type="entry name" value="ASPARTATE BETA-HYDROXYLASE DOMAIN CONTAINING 2"/>
    <property type="match status" value="1"/>
</dbReference>